<evidence type="ECO:0000313" key="1">
    <source>
        <dbReference type="EMBL" id="RXH87576.1"/>
    </source>
</evidence>
<protein>
    <submittedName>
        <fullName evidence="1">Uncharacterized protein</fullName>
    </submittedName>
</protein>
<keyword evidence="2" id="KW-1185">Reference proteome</keyword>
<sequence length="98" mass="11287">MEIQVRVEAKIFTRRHVDFWIKEDKNTLDAYRDSYARAAGNHLLTKSKMAKEGSHSHQKPRSSLLLKFSKALKHFFLKILTLASEVLRPKPPPFIVGA</sequence>
<dbReference type="Proteomes" id="UP000290289">
    <property type="component" value="Chromosome 10"/>
</dbReference>
<dbReference type="EMBL" id="RDQH01000336">
    <property type="protein sequence ID" value="RXH87576.1"/>
    <property type="molecule type" value="Genomic_DNA"/>
</dbReference>
<accession>A0A498IWK5</accession>
<evidence type="ECO:0000313" key="2">
    <source>
        <dbReference type="Proteomes" id="UP000290289"/>
    </source>
</evidence>
<gene>
    <name evidence="1" type="ORF">DVH24_034476</name>
</gene>
<reference evidence="1 2" key="1">
    <citation type="submission" date="2018-10" db="EMBL/GenBank/DDBJ databases">
        <title>A high-quality apple genome assembly.</title>
        <authorList>
            <person name="Hu J."/>
        </authorList>
    </citation>
    <scope>NUCLEOTIDE SEQUENCE [LARGE SCALE GENOMIC DNA]</scope>
    <source>
        <strain evidence="2">cv. HFTH1</strain>
        <tissue evidence="1">Young leaf</tissue>
    </source>
</reference>
<proteinExistence type="predicted"/>
<organism evidence="1 2">
    <name type="scientific">Malus domestica</name>
    <name type="common">Apple</name>
    <name type="synonym">Pyrus malus</name>
    <dbReference type="NCBI Taxonomy" id="3750"/>
    <lineage>
        <taxon>Eukaryota</taxon>
        <taxon>Viridiplantae</taxon>
        <taxon>Streptophyta</taxon>
        <taxon>Embryophyta</taxon>
        <taxon>Tracheophyta</taxon>
        <taxon>Spermatophyta</taxon>
        <taxon>Magnoliopsida</taxon>
        <taxon>eudicotyledons</taxon>
        <taxon>Gunneridae</taxon>
        <taxon>Pentapetalae</taxon>
        <taxon>rosids</taxon>
        <taxon>fabids</taxon>
        <taxon>Rosales</taxon>
        <taxon>Rosaceae</taxon>
        <taxon>Amygdaloideae</taxon>
        <taxon>Maleae</taxon>
        <taxon>Malus</taxon>
    </lineage>
</organism>
<name>A0A498IWK5_MALDO</name>
<dbReference type="AlphaFoldDB" id="A0A498IWK5"/>
<comment type="caution">
    <text evidence="1">The sequence shown here is derived from an EMBL/GenBank/DDBJ whole genome shotgun (WGS) entry which is preliminary data.</text>
</comment>